<dbReference type="EMBL" id="MTHB01000159">
    <property type="protein sequence ID" value="OXC75916.1"/>
    <property type="molecule type" value="Genomic_DNA"/>
</dbReference>
<gene>
    <name evidence="2" type="ORF">BSU04_24680</name>
</gene>
<feature type="region of interest" description="Disordered" evidence="1">
    <location>
        <begin position="146"/>
        <end position="166"/>
    </location>
</feature>
<evidence type="ECO:0000313" key="3">
    <source>
        <dbReference type="Proteomes" id="UP000214720"/>
    </source>
</evidence>
<proteinExistence type="predicted"/>
<protein>
    <submittedName>
        <fullName evidence="2">Large exoprotein involved in heme utilization or adhesion of ShlA/HecA/FhaA family</fullName>
    </submittedName>
</protein>
<sequence length="563" mass="55556">MTSEKDTSNYAERQSSAGGGLSYTFGAGGLSGSAFASRTKIDSNFDAVGQQTGIVAGDGGFNVNVAGHTQLNGAQIVSPAAEDKNTLTTGTFDFSNIDNTFDSSSSTAGVTLSSGPAIGGPQFAQTSEKKNGSTYAAISPGTITVKADDANGTDSTAGLSRDTSNANQTVQNTFNLRETQNDLAFAQAFGKTATYAMAEAAGSLAKSNPEVFGEGKPGRDVMHAAVAAIGAAISGGNIAGAVGGSLTGDALTALAKPIIDQAVSGLPPGSQEAARNALNVVVATAGGAAAGSLAGGSQGALAGGGSASNNQLYNRQLHPEEKAVANQLAAKSGGRYTEQQIEQQMAQMNLTTGSQTELGSVRVAVGSQPNDGTTWVQYGVNQAGQQVWAQSLPSGDAGLQSYIAKNASGLTYDSTTKAYTQYSAGISGTVMLPFVGAGGGVSVGLQTNGTLRETSPFIQVQANGMASAGAYAGVGGGVGIGHSNGPITTGSSTGGYAELNAGFGASAGANFAISDDGTIGGIGGAAPLKIFPGAGFGAGIGAGKSTSSTFVIPSINDILGRKQ</sequence>
<feature type="compositionally biased region" description="Polar residues" evidence="1">
    <location>
        <begin position="152"/>
        <end position="166"/>
    </location>
</feature>
<name>A0A226WXH1_CABSO</name>
<organism evidence="2 3">
    <name type="scientific">Caballeronia sordidicola</name>
    <name type="common">Burkholderia sordidicola</name>
    <dbReference type="NCBI Taxonomy" id="196367"/>
    <lineage>
        <taxon>Bacteria</taxon>
        <taxon>Pseudomonadati</taxon>
        <taxon>Pseudomonadota</taxon>
        <taxon>Betaproteobacteria</taxon>
        <taxon>Burkholderiales</taxon>
        <taxon>Burkholderiaceae</taxon>
        <taxon>Caballeronia</taxon>
    </lineage>
</organism>
<dbReference type="Proteomes" id="UP000214720">
    <property type="component" value="Unassembled WGS sequence"/>
</dbReference>
<dbReference type="RefSeq" id="WP_089162818.1">
    <property type="nucleotide sequence ID" value="NZ_MTHB01000159.1"/>
</dbReference>
<dbReference type="AlphaFoldDB" id="A0A226WXH1"/>
<accession>A0A226WXH1</accession>
<comment type="caution">
    <text evidence="2">The sequence shown here is derived from an EMBL/GenBank/DDBJ whole genome shotgun (WGS) entry which is preliminary data.</text>
</comment>
<evidence type="ECO:0000313" key="2">
    <source>
        <dbReference type="EMBL" id="OXC75916.1"/>
    </source>
</evidence>
<reference evidence="3" key="1">
    <citation type="submission" date="2017-01" db="EMBL/GenBank/DDBJ databases">
        <title>Genome Analysis of Deinococcus marmoris KOPRI26562.</title>
        <authorList>
            <person name="Kim J.H."/>
            <person name="Oh H.-M."/>
        </authorList>
    </citation>
    <scope>NUCLEOTIDE SEQUENCE [LARGE SCALE GENOMIC DNA]</scope>
    <source>
        <strain evidence="3">PAMC 26633</strain>
    </source>
</reference>
<dbReference type="OrthoDB" id="5666689at2"/>
<evidence type="ECO:0000256" key="1">
    <source>
        <dbReference type="SAM" id="MobiDB-lite"/>
    </source>
</evidence>